<comment type="caution">
    <text evidence="3">The sequence shown here is derived from an EMBL/GenBank/DDBJ whole genome shotgun (WGS) entry which is preliminary data.</text>
</comment>
<keyword evidence="2" id="KW-0732">Signal</keyword>
<feature type="signal peptide" evidence="2">
    <location>
        <begin position="1"/>
        <end position="19"/>
    </location>
</feature>
<evidence type="ECO:0000313" key="4">
    <source>
        <dbReference type="Proteomes" id="UP001286456"/>
    </source>
</evidence>
<protein>
    <submittedName>
        <fullName evidence="3">Uncharacterized protein</fullName>
    </submittedName>
</protein>
<reference evidence="3" key="2">
    <citation type="submission" date="2023-06" db="EMBL/GenBank/DDBJ databases">
        <authorList>
            <consortium name="Lawrence Berkeley National Laboratory"/>
            <person name="Haridas S."/>
            <person name="Hensen N."/>
            <person name="Bonometti L."/>
            <person name="Westerberg I."/>
            <person name="Brannstrom I.O."/>
            <person name="Guillou S."/>
            <person name="Cros-Aarteil S."/>
            <person name="Calhoun S."/>
            <person name="Kuo A."/>
            <person name="Mondo S."/>
            <person name="Pangilinan J."/>
            <person name="Riley R."/>
            <person name="Labutti K."/>
            <person name="Andreopoulos B."/>
            <person name="Lipzen A."/>
            <person name="Chen C."/>
            <person name="Yanf M."/>
            <person name="Daum C."/>
            <person name="Ng V."/>
            <person name="Clum A."/>
            <person name="Steindorff A."/>
            <person name="Ohm R."/>
            <person name="Martin F."/>
            <person name="Silar P."/>
            <person name="Natvig D."/>
            <person name="Lalanne C."/>
            <person name="Gautier V."/>
            <person name="Ament-Velasquez S.L."/>
            <person name="Kruys A."/>
            <person name="Hutchinson M.I."/>
            <person name="Powell A.J."/>
            <person name="Barry K."/>
            <person name="Miller A.N."/>
            <person name="Grigoriev I.V."/>
            <person name="Debuchy R."/>
            <person name="Gladieux P."/>
            <person name="Thoren M.H."/>
            <person name="Johannesson H."/>
        </authorList>
    </citation>
    <scope>NUCLEOTIDE SEQUENCE</scope>
    <source>
        <strain evidence="3">SMH4131-1</strain>
    </source>
</reference>
<proteinExistence type="predicted"/>
<organism evidence="3 4">
    <name type="scientific">Cercophora scortea</name>
    <dbReference type="NCBI Taxonomy" id="314031"/>
    <lineage>
        <taxon>Eukaryota</taxon>
        <taxon>Fungi</taxon>
        <taxon>Dikarya</taxon>
        <taxon>Ascomycota</taxon>
        <taxon>Pezizomycotina</taxon>
        <taxon>Sordariomycetes</taxon>
        <taxon>Sordariomycetidae</taxon>
        <taxon>Sordariales</taxon>
        <taxon>Lasiosphaeriaceae</taxon>
        <taxon>Cercophora</taxon>
    </lineage>
</organism>
<evidence type="ECO:0000256" key="1">
    <source>
        <dbReference type="SAM" id="MobiDB-lite"/>
    </source>
</evidence>
<name>A0AAE0IDU5_9PEZI</name>
<sequence>MDFSRLIFLSAVLARGVCSSPIAAQEVRRDETLSFNPGGPMITAPSSADYTPVPMTVNPGGPISIISGSPSSPTPSSIVSPSPRSASILSEAPQATPSPVLNLFASQIKGCTTTLSQSFSYPCSWNGCQTFYPYTTVSYTKVDCHGCDYVAVLQDYYYCPNQHVTETKKVSTPSVYWSTVCDTATATPLRIEGDAPPTVTDKSTTRTKVDMGIPTPIITSSTEDTVILKAKPRAENIQDQQAAEAACPTTLVVQPGQSAGNTLTTYSRFTTTTMLVNCAGCPLVVTTALAGYGQPGHFTKTITLPVGTATAYSCQ</sequence>
<evidence type="ECO:0000313" key="3">
    <source>
        <dbReference type="EMBL" id="KAK3323368.1"/>
    </source>
</evidence>
<dbReference type="Proteomes" id="UP001286456">
    <property type="component" value="Unassembled WGS sequence"/>
</dbReference>
<dbReference type="EMBL" id="JAUEPO010000004">
    <property type="protein sequence ID" value="KAK3323368.1"/>
    <property type="molecule type" value="Genomic_DNA"/>
</dbReference>
<accession>A0AAE0IDU5</accession>
<keyword evidence="4" id="KW-1185">Reference proteome</keyword>
<gene>
    <name evidence="3" type="ORF">B0T19DRAFT_202073</name>
</gene>
<reference evidence="3" key="1">
    <citation type="journal article" date="2023" name="Mol. Phylogenet. Evol.">
        <title>Genome-scale phylogeny and comparative genomics of the fungal order Sordariales.</title>
        <authorList>
            <person name="Hensen N."/>
            <person name="Bonometti L."/>
            <person name="Westerberg I."/>
            <person name="Brannstrom I.O."/>
            <person name="Guillou S."/>
            <person name="Cros-Aarteil S."/>
            <person name="Calhoun S."/>
            <person name="Haridas S."/>
            <person name="Kuo A."/>
            <person name="Mondo S."/>
            <person name="Pangilinan J."/>
            <person name="Riley R."/>
            <person name="LaButti K."/>
            <person name="Andreopoulos B."/>
            <person name="Lipzen A."/>
            <person name="Chen C."/>
            <person name="Yan M."/>
            <person name="Daum C."/>
            <person name="Ng V."/>
            <person name="Clum A."/>
            <person name="Steindorff A."/>
            <person name="Ohm R.A."/>
            <person name="Martin F."/>
            <person name="Silar P."/>
            <person name="Natvig D.O."/>
            <person name="Lalanne C."/>
            <person name="Gautier V."/>
            <person name="Ament-Velasquez S.L."/>
            <person name="Kruys A."/>
            <person name="Hutchinson M.I."/>
            <person name="Powell A.J."/>
            <person name="Barry K."/>
            <person name="Miller A.N."/>
            <person name="Grigoriev I.V."/>
            <person name="Debuchy R."/>
            <person name="Gladieux P."/>
            <person name="Hiltunen Thoren M."/>
            <person name="Johannesson H."/>
        </authorList>
    </citation>
    <scope>NUCLEOTIDE SEQUENCE</scope>
    <source>
        <strain evidence="3">SMH4131-1</strain>
    </source>
</reference>
<feature type="chain" id="PRO_5041933114" evidence="2">
    <location>
        <begin position="20"/>
        <end position="315"/>
    </location>
</feature>
<evidence type="ECO:0000256" key="2">
    <source>
        <dbReference type="SAM" id="SignalP"/>
    </source>
</evidence>
<feature type="region of interest" description="Disordered" evidence="1">
    <location>
        <begin position="62"/>
        <end position="84"/>
    </location>
</feature>
<dbReference type="AlphaFoldDB" id="A0AAE0IDU5"/>